<evidence type="ECO:0000256" key="4">
    <source>
        <dbReference type="ARBA" id="ARBA00013213"/>
    </source>
</evidence>
<dbReference type="Pfam" id="PF00742">
    <property type="entry name" value="Homoserine_dh"/>
    <property type="match status" value="1"/>
</dbReference>
<dbReference type="GO" id="GO:0050661">
    <property type="term" value="F:NADP binding"/>
    <property type="evidence" value="ECO:0007669"/>
    <property type="project" value="InterPro"/>
</dbReference>
<feature type="domain" description="Aspartate/homoserine dehydrogenase NAD-binding" evidence="15">
    <location>
        <begin position="59"/>
        <end position="179"/>
    </location>
</feature>
<dbReference type="GO" id="GO:0004412">
    <property type="term" value="F:homoserine dehydrogenase activity"/>
    <property type="evidence" value="ECO:0007669"/>
    <property type="project" value="UniProtKB-EC"/>
</dbReference>
<evidence type="ECO:0000256" key="8">
    <source>
        <dbReference type="ARBA" id="ARBA00023002"/>
    </source>
</evidence>
<evidence type="ECO:0000256" key="6">
    <source>
        <dbReference type="ARBA" id="ARBA00022697"/>
    </source>
</evidence>
<dbReference type="InterPro" id="IPR011147">
    <property type="entry name" value="Bifunc_Aspkin/hSer_DH"/>
</dbReference>
<dbReference type="InterPro" id="IPR005106">
    <property type="entry name" value="Asp/hSer_DH_NAD-bd"/>
</dbReference>
<evidence type="ECO:0000256" key="9">
    <source>
        <dbReference type="ARBA" id="ARBA00023167"/>
    </source>
</evidence>
<feature type="region of interest" description="Disordered" evidence="13">
    <location>
        <begin position="1"/>
        <end position="45"/>
    </location>
</feature>
<dbReference type="InterPro" id="IPR036291">
    <property type="entry name" value="NAD(P)-bd_dom_sf"/>
</dbReference>
<evidence type="ECO:0000313" key="17">
    <source>
        <dbReference type="Proteomes" id="UP001465755"/>
    </source>
</evidence>
<dbReference type="EMBL" id="JALJOQ010000161">
    <property type="protein sequence ID" value="KAK9792663.1"/>
    <property type="molecule type" value="Genomic_DNA"/>
</dbReference>
<dbReference type="GO" id="GO:0009086">
    <property type="term" value="P:methionine biosynthetic process"/>
    <property type="evidence" value="ECO:0007669"/>
    <property type="project" value="UniProtKB-KW"/>
</dbReference>
<keyword evidence="8 11" id="KW-0560">Oxidoreductase</keyword>
<evidence type="ECO:0000256" key="2">
    <source>
        <dbReference type="ARBA" id="ARBA00005056"/>
    </source>
</evidence>
<gene>
    <name evidence="16" type="ORF">WJX73_002506</name>
</gene>
<evidence type="ECO:0000256" key="1">
    <source>
        <dbReference type="ARBA" id="ARBA00001920"/>
    </source>
</evidence>
<dbReference type="InterPro" id="IPR001342">
    <property type="entry name" value="HDH_cat"/>
</dbReference>
<name>A0AAW1NPW4_9CHLO</name>
<dbReference type="GO" id="GO:0009090">
    <property type="term" value="P:homoserine biosynthetic process"/>
    <property type="evidence" value="ECO:0007669"/>
    <property type="project" value="TreeGrafter"/>
</dbReference>
<protein>
    <recommendedName>
        <fullName evidence="4 11">Homoserine dehydrogenase</fullName>
        <ecNumber evidence="4 11">1.1.1.3</ecNumber>
    </recommendedName>
</protein>
<accession>A0AAW1NPW4</accession>
<reference evidence="16 17" key="1">
    <citation type="journal article" date="2024" name="Nat. Commun.">
        <title>Phylogenomics reveals the evolutionary origins of lichenization in chlorophyte algae.</title>
        <authorList>
            <person name="Puginier C."/>
            <person name="Libourel C."/>
            <person name="Otte J."/>
            <person name="Skaloud P."/>
            <person name="Haon M."/>
            <person name="Grisel S."/>
            <person name="Petersen M."/>
            <person name="Berrin J.G."/>
            <person name="Delaux P.M."/>
            <person name="Dal Grande F."/>
            <person name="Keller J."/>
        </authorList>
    </citation>
    <scope>NUCLEOTIDE SEQUENCE [LARGE SCALE GENOMIC DNA]</scope>
    <source>
        <strain evidence="16 17">SAG 2036</strain>
    </source>
</reference>
<feature type="compositionally biased region" description="Basic and acidic residues" evidence="13">
    <location>
        <begin position="35"/>
        <end position="45"/>
    </location>
</feature>
<keyword evidence="7 11" id="KW-0521">NADP</keyword>
<evidence type="ECO:0000256" key="3">
    <source>
        <dbReference type="ARBA" id="ARBA00005062"/>
    </source>
</evidence>
<evidence type="ECO:0000256" key="12">
    <source>
        <dbReference type="RuleBase" id="RU004171"/>
    </source>
</evidence>
<dbReference type="FunFam" id="3.30.360.10:FF:000006">
    <property type="entry name" value="Bifunctional aspartokinase/homoserine dehydrogenase"/>
    <property type="match status" value="1"/>
</dbReference>
<evidence type="ECO:0000259" key="15">
    <source>
        <dbReference type="Pfam" id="PF03447"/>
    </source>
</evidence>
<dbReference type="PANTHER" id="PTHR43070">
    <property type="match status" value="1"/>
</dbReference>
<evidence type="ECO:0000256" key="5">
    <source>
        <dbReference type="ARBA" id="ARBA00022605"/>
    </source>
</evidence>
<evidence type="ECO:0000256" key="13">
    <source>
        <dbReference type="SAM" id="MobiDB-lite"/>
    </source>
</evidence>
<comment type="similarity">
    <text evidence="12">Belongs to the homoserine dehydrogenase family.</text>
</comment>
<dbReference type="GO" id="GO:0009088">
    <property type="term" value="P:threonine biosynthetic process"/>
    <property type="evidence" value="ECO:0007669"/>
    <property type="project" value="UniProtKB-KW"/>
</dbReference>
<comment type="caution">
    <text evidence="16">The sequence shown here is derived from an EMBL/GenBank/DDBJ whole genome shotgun (WGS) entry which is preliminary data.</text>
</comment>
<comment type="catalytic activity">
    <reaction evidence="10">
        <text>L-homoserine + NADP(+) = L-aspartate 4-semialdehyde + NADPH + H(+)</text>
        <dbReference type="Rhea" id="RHEA:15761"/>
        <dbReference type="ChEBI" id="CHEBI:15378"/>
        <dbReference type="ChEBI" id="CHEBI:57476"/>
        <dbReference type="ChEBI" id="CHEBI:57783"/>
        <dbReference type="ChEBI" id="CHEBI:58349"/>
        <dbReference type="ChEBI" id="CHEBI:537519"/>
        <dbReference type="EC" id="1.1.1.3"/>
    </reaction>
    <physiologicalReaction direction="right-to-left" evidence="10">
        <dbReference type="Rhea" id="RHEA:15763"/>
    </physiologicalReaction>
</comment>
<dbReference type="Proteomes" id="UP001465755">
    <property type="component" value="Unassembled WGS sequence"/>
</dbReference>
<organism evidence="16 17">
    <name type="scientific">Symbiochloris irregularis</name>
    <dbReference type="NCBI Taxonomy" id="706552"/>
    <lineage>
        <taxon>Eukaryota</taxon>
        <taxon>Viridiplantae</taxon>
        <taxon>Chlorophyta</taxon>
        <taxon>core chlorophytes</taxon>
        <taxon>Trebouxiophyceae</taxon>
        <taxon>Trebouxiales</taxon>
        <taxon>Trebouxiaceae</taxon>
        <taxon>Symbiochloris</taxon>
    </lineage>
</organism>
<evidence type="ECO:0000256" key="11">
    <source>
        <dbReference type="RuleBase" id="RU000579"/>
    </source>
</evidence>
<comment type="pathway">
    <text evidence="3 11">Amino-acid biosynthesis; L-methionine biosynthesis via de novo pathway; L-homoserine from L-aspartate: step 3/3.</text>
</comment>
<dbReference type="InterPro" id="IPR019811">
    <property type="entry name" value="HDH_CS"/>
</dbReference>
<keyword evidence="9 11" id="KW-0486">Methionine biosynthesis</keyword>
<evidence type="ECO:0000256" key="10">
    <source>
        <dbReference type="ARBA" id="ARBA00048841"/>
    </source>
</evidence>
<dbReference type="SUPFAM" id="SSF51735">
    <property type="entry name" value="NAD(P)-binding Rossmann-fold domains"/>
    <property type="match status" value="1"/>
</dbReference>
<evidence type="ECO:0000256" key="7">
    <source>
        <dbReference type="ARBA" id="ARBA00022857"/>
    </source>
</evidence>
<dbReference type="EC" id="1.1.1.3" evidence="4 11"/>
<dbReference type="Gene3D" id="3.30.360.10">
    <property type="entry name" value="Dihydrodipicolinate Reductase, domain 2"/>
    <property type="match status" value="1"/>
</dbReference>
<comment type="pathway">
    <text evidence="2 11">Amino-acid biosynthesis; L-threonine biosynthesis; L-threonine from L-aspartate: step 3/5.</text>
</comment>
<evidence type="ECO:0000259" key="14">
    <source>
        <dbReference type="Pfam" id="PF00742"/>
    </source>
</evidence>
<dbReference type="PROSITE" id="PS01042">
    <property type="entry name" value="HOMOSER_DHGENASE"/>
    <property type="match status" value="1"/>
</dbReference>
<dbReference type="Gene3D" id="3.40.50.720">
    <property type="entry name" value="NAD(P)-binding Rossmann-like Domain"/>
    <property type="match status" value="1"/>
</dbReference>
<keyword evidence="6 11" id="KW-0791">Threonine biosynthesis</keyword>
<evidence type="ECO:0000313" key="16">
    <source>
        <dbReference type="EMBL" id="KAK9792663.1"/>
    </source>
</evidence>
<sequence length="400" mass="43232">MGLQKRFSGRSLGPSIPDQIAAGPSSPVRGSQDQCRSEENPMRSSSDIEVRKVAIGLVGAGLVGAALLDQLRAQAAALSRYPLRLELCLVALCTSRKQVLGSIQEPVSLTNWKERLDKGIMNDLLHFQQHLSHIATKHLTIVVDCTASSFVPGLYQRFLSSGVHVVAANKQLGAGKLSEYKAVLNCVSLPHSAPGLPGPTFRYEATVGAGLPIISTLQSLLLTGDTVHLIEGVFSGSLSFIFNSLGTTSFSQAVRDAQSRGYTEPDPRIDLSGMDVARKAVILARECNLELSLEDVSVESLVPQDMQQLKPAEFLEALHQLDSGMSKRIHAAHKHKQVLRYVALLDVGQRQCKVALKEYDQGHAFGSLSGSDNVFAFHTQRCMESELSAVALQPTDLVTL</sequence>
<dbReference type="PANTHER" id="PTHR43070:SF5">
    <property type="entry name" value="HOMOSERINE DEHYDROGENASE"/>
    <property type="match status" value="1"/>
</dbReference>
<keyword evidence="17" id="KW-1185">Reference proteome</keyword>
<dbReference type="Pfam" id="PF03447">
    <property type="entry name" value="NAD_binding_3"/>
    <property type="match status" value="1"/>
</dbReference>
<keyword evidence="5 11" id="KW-0028">Amino-acid biosynthesis</keyword>
<dbReference type="AlphaFoldDB" id="A0AAW1NPW4"/>
<feature type="domain" description="Homoserine dehydrogenase catalytic" evidence="14">
    <location>
        <begin position="212"/>
        <end position="384"/>
    </location>
</feature>
<dbReference type="SUPFAM" id="SSF55347">
    <property type="entry name" value="Glyceraldehyde-3-phosphate dehydrogenase-like, C-terminal domain"/>
    <property type="match status" value="1"/>
</dbReference>
<proteinExistence type="inferred from homology"/>
<comment type="cofactor">
    <cofactor evidence="1">
        <name>a metal cation</name>
        <dbReference type="ChEBI" id="CHEBI:25213"/>
    </cofactor>
</comment>